<dbReference type="AlphaFoldDB" id="A0A915Q831"/>
<name>A0A915Q831_9BILA</name>
<dbReference type="Proteomes" id="UP000887581">
    <property type="component" value="Unplaced"/>
</dbReference>
<keyword evidence="1" id="KW-1185">Reference proteome</keyword>
<organism evidence="1 2">
    <name type="scientific">Setaria digitata</name>
    <dbReference type="NCBI Taxonomy" id="48799"/>
    <lineage>
        <taxon>Eukaryota</taxon>
        <taxon>Metazoa</taxon>
        <taxon>Ecdysozoa</taxon>
        <taxon>Nematoda</taxon>
        <taxon>Chromadorea</taxon>
        <taxon>Rhabditida</taxon>
        <taxon>Spirurina</taxon>
        <taxon>Spiruromorpha</taxon>
        <taxon>Filarioidea</taxon>
        <taxon>Setariidae</taxon>
        <taxon>Setaria</taxon>
    </lineage>
</organism>
<evidence type="ECO:0000313" key="2">
    <source>
        <dbReference type="WBParaSite" id="sdigi.contig937.g10024.t1"/>
    </source>
</evidence>
<sequence length="101" mass="11378">MLIAAESEAFQPANVQELPEQLRKELQAPQAEPCTIVRENEHISIVCGICSKQFRSVKEWRIHASGLRKEDGRYTAEQRTAAVETNVLDWCPTVSAAVLRE</sequence>
<dbReference type="WBParaSite" id="sdigi.contig937.g10024.t1">
    <property type="protein sequence ID" value="sdigi.contig937.g10024.t1"/>
    <property type="gene ID" value="sdigi.contig937.g10024"/>
</dbReference>
<protein>
    <submittedName>
        <fullName evidence="2">C2H2-type domain-containing protein</fullName>
    </submittedName>
</protein>
<proteinExistence type="predicted"/>
<reference evidence="2" key="1">
    <citation type="submission" date="2022-11" db="UniProtKB">
        <authorList>
            <consortium name="WormBaseParasite"/>
        </authorList>
    </citation>
    <scope>IDENTIFICATION</scope>
</reference>
<evidence type="ECO:0000313" key="1">
    <source>
        <dbReference type="Proteomes" id="UP000887581"/>
    </source>
</evidence>
<accession>A0A915Q831</accession>